<accession>A0ABR3YYW4</accession>
<organism evidence="6 7">
    <name type="scientific">Ceratocystis pirilliformis</name>
    <dbReference type="NCBI Taxonomy" id="259994"/>
    <lineage>
        <taxon>Eukaryota</taxon>
        <taxon>Fungi</taxon>
        <taxon>Dikarya</taxon>
        <taxon>Ascomycota</taxon>
        <taxon>Pezizomycotina</taxon>
        <taxon>Sordariomycetes</taxon>
        <taxon>Hypocreomycetidae</taxon>
        <taxon>Microascales</taxon>
        <taxon>Ceratocystidaceae</taxon>
        <taxon>Ceratocystis</taxon>
    </lineage>
</organism>
<name>A0ABR3YYW4_9PEZI</name>
<feature type="region of interest" description="Disordered" evidence="5">
    <location>
        <begin position="341"/>
        <end position="360"/>
    </location>
</feature>
<feature type="compositionally biased region" description="Acidic residues" evidence="5">
    <location>
        <begin position="189"/>
        <end position="199"/>
    </location>
</feature>
<evidence type="ECO:0000313" key="6">
    <source>
        <dbReference type="EMBL" id="KAL1893097.1"/>
    </source>
</evidence>
<gene>
    <name evidence="6" type="ORF">Cpir12675_004243</name>
</gene>
<dbReference type="InterPro" id="IPR044159">
    <property type="entry name" value="IQM"/>
</dbReference>
<feature type="compositionally biased region" description="Polar residues" evidence="5">
    <location>
        <begin position="154"/>
        <end position="168"/>
    </location>
</feature>
<feature type="region of interest" description="Disordered" evidence="5">
    <location>
        <begin position="381"/>
        <end position="428"/>
    </location>
</feature>
<protein>
    <recommendedName>
        <fullName evidence="8">IQ domain-containing protein IQM6</fullName>
    </recommendedName>
</protein>
<evidence type="ECO:0008006" key="8">
    <source>
        <dbReference type="Google" id="ProtNLM"/>
    </source>
</evidence>
<dbReference type="PANTHER" id="PTHR31250">
    <property type="entry name" value="IQ DOMAIN-CONTAINING PROTEIN IQM3"/>
    <property type="match status" value="1"/>
</dbReference>
<reference evidence="6 7" key="1">
    <citation type="journal article" date="2024" name="IMA Fungus">
        <title>IMA Genome - F19 : A genome assembly and annotation guide to empower mycologists, including annotated draft genome sequences of Ceratocystis pirilliformis, Diaporthe australafricana, Fusarium ophioides, Paecilomyces lecythidis, and Sporothrix stenoceras.</title>
        <authorList>
            <person name="Aylward J."/>
            <person name="Wilson A.M."/>
            <person name="Visagie C.M."/>
            <person name="Spraker J."/>
            <person name="Barnes I."/>
            <person name="Buitendag C."/>
            <person name="Ceriani C."/>
            <person name="Del Mar Angel L."/>
            <person name="du Plessis D."/>
            <person name="Fuchs T."/>
            <person name="Gasser K."/>
            <person name="Kramer D."/>
            <person name="Li W."/>
            <person name="Munsamy K."/>
            <person name="Piso A."/>
            <person name="Price J.L."/>
            <person name="Sonnekus B."/>
            <person name="Thomas C."/>
            <person name="van der Nest A."/>
            <person name="van Dijk A."/>
            <person name="van Heerden A."/>
            <person name="van Vuuren N."/>
            <person name="Yilmaz N."/>
            <person name="Duong T.A."/>
            <person name="van der Merwe N.A."/>
            <person name="Wingfield M.J."/>
            <person name="Wingfield B.D."/>
        </authorList>
    </citation>
    <scope>NUCLEOTIDE SEQUENCE [LARGE SCALE GENOMIC DNA]</scope>
    <source>
        <strain evidence="6 7">CMW 12675</strain>
    </source>
</reference>
<feature type="compositionally biased region" description="Basic and acidic residues" evidence="5">
    <location>
        <begin position="341"/>
        <end position="350"/>
    </location>
</feature>
<feature type="compositionally biased region" description="Low complexity" evidence="5">
    <location>
        <begin position="200"/>
        <end position="217"/>
    </location>
</feature>
<evidence type="ECO:0000256" key="1">
    <source>
        <dbReference type="ARBA" id="ARBA00004123"/>
    </source>
</evidence>
<evidence type="ECO:0000313" key="7">
    <source>
        <dbReference type="Proteomes" id="UP001583280"/>
    </source>
</evidence>
<feature type="compositionally biased region" description="Polar residues" evidence="5">
    <location>
        <begin position="15"/>
        <end position="39"/>
    </location>
</feature>
<feature type="region of interest" description="Disordered" evidence="5">
    <location>
        <begin position="1"/>
        <end position="103"/>
    </location>
</feature>
<proteinExistence type="predicted"/>
<dbReference type="PROSITE" id="PS50096">
    <property type="entry name" value="IQ"/>
    <property type="match status" value="1"/>
</dbReference>
<sequence length="577" mass="64731">MSVLQSVTIAPPVNPSTTGLDHQRVSSMALSPDLATSHQDYLDSPKLPNSEDLANATRIQSNHQDHHPSSITHNNEAAPPDSISYNTVPVTATSPSPSENERLGQAAELIQRTYRGYRTRREINGMTINASSRFISTVHDAQFRNRMTPHARSESNATGPSSPSSPRNSDAAARWRKAGAVFQRAGNDIELDSDGDPDSSDSSADSSENDSPSVRAGQAERRRKREEAKLRRKNQAMMMNISYFLEMVDIKHRYGGNLLIYHNEWKHADTNENFFYWLDSGSGKDLDLDSCPRERLNRECVRYLSREERQYYLVKFDKDGRLRWAKNNELLDTTEEYRDSTKGIVPKDDPTPGYSASPDTTLVTGAVDGSDAVAQGILPRRDSTTSSLCHSPRSSLSEDHDEGHRRYPRPVPEAKHGKKPSKTRHIKSSHFSTTAVLNKLMRKSVRKNTWIFVADTRFRLYVGIKMSGIFQHSSFLQGSRIAAAGLIQVKDGQLTSLSPLSGHYRPPAANYKHFIKNLKLEGVDLSHLKVSKAYVILASLETYIKTKEKSKHFLERLIGQKPKEEDAELTTKAKKKT</sequence>
<comment type="caution">
    <text evidence="6">The sequence shown here is derived from an EMBL/GenBank/DDBJ whole genome shotgun (WGS) entry which is preliminary data.</text>
</comment>
<feature type="compositionally biased region" description="Low complexity" evidence="5">
    <location>
        <begin position="384"/>
        <end position="395"/>
    </location>
</feature>
<evidence type="ECO:0000256" key="5">
    <source>
        <dbReference type="SAM" id="MobiDB-lite"/>
    </source>
</evidence>
<keyword evidence="7" id="KW-1185">Reference proteome</keyword>
<dbReference type="PANTHER" id="PTHR31250:SF27">
    <property type="entry name" value="IQ DOMAIN-CONTAINING PROTEIN IQM5"/>
    <property type="match status" value="1"/>
</dbReference>
<comment type="subcellular location">
    <subcellularLocation>
        <location evidence="2">Cytoplasm</location>
    </subcellularLocation>
    <subcellularLocation>
        <location evidence="1">Nucleus</location>
    </subcellularLocation>
</comment>
<evidence type="ECO:0000256" key="3">
    <source>
        <dbReference type="ARBA" id="ARBA00022490"/>
    </source>
</evidence>
<feature type="compositionally biased region" description="Polar residues" evidence="5">
    <location>
        <begin position="83"/>
        <end position="98"/>
    </location>
</feature>
<evidence type="ECO:0000256" key="2">
    <source>
        <dbReference type="ARBA" id="ARBA00004496"/>
    </source>
</evidence>
<feature type="region of interest" description="Disordered" evidence="5">
    <location>
        <begin position="148"/>
        <end position="231"/>
    </location>
</feature>
<keyword evidence="4" id="KW-0539">Nucleus</keyword>
<dbReference type="EMBL" id="JAWDJO010000116">
    <property type="protein sequence ID" value="KAL1893097.1"/>
    <property type="molecule type" value="Genomic_DNA"/>
</dbReference>
<feature type="compositionally biased region" description="Basic residues" evidence="5">
    <location>
        <begin position="416"/>
        <end position="428"/>
    </location>
</feature>
<evidence type="ECO:0000256" key="4">
    <source>
        <dbReference type="ARBA" id="ARBA00023242"/>
    </source>
</evidence>
<keyword evidence="3" id="KW-0963">Cytoplasm</keyword>
<dbReference type="Proteomes" id="UP001583280">
    <property type="component" value="Unassembled WGS sequence"/>
</dbReference>
<feature type="compositionally biased region" description="Basic and acidic residues" evidence="5">
    <location>
        <begin position="396"/>
        <end position="405"/>
    </location>
</feature>